<dbReference type="Proteomes" id="UP000807115">
    <property type="component" value="Chromosome 8"/>
</dbReference>
<protein>
    <submittedName>
        <fullName evidence="2">Uncharacterized protein</fullName>
    </submittedName>
</protein>
<dbReference type="EMBL" id="CM027687">
    <property type="protein sequence ID" value="KAG0520659.1"/>
    <property type="molecule type" value="Genomic_DNA"/>
</dbReference>
<gene>
    <name evidence="2" type="ORF">BDA96_08G093000</name>
</gene>
<evidence type="ECO:0000313" key="3">
    <source>
        <dbReference type="Proteomes" id="UP000807115"/>
    </source>
</evidence>
<evidence type="ECO:0000256" key="1">
    <source>
        <dbReference type="SAM" id="MobiDB-lite"/>
    </source>
</evidence>
<sequence length="139" mass="15134">MTAHNGPQNDSCTKPITTTKLRPPGPPPSKFQIGRRSSPSISPPPPLPPWNPNKHNGMRILPPSNQPFAAASHVRCPSSSHHKRAMSCWLPPRLKHSPRSLMPPAAASPRASAATRGMGNHCLPQLLARGMWDTQLQRT</sequence>
<reference evidence="2" key="2">
    <citation type="submission" date="2020-10" db="EMBL/GenBank/DDBJ databases">
        <authorList>
            <person name="Cooper E.A."/>
            <person name="Brenton Z.W."/>
            <person name="Flinn B.S."/>
            <person name="Jenkins J."/>
            <person name="Shu S."/>
            <person name="Flowers D."/>
            <person name="Luo F."/>
            <person name="Wang Y."/>
            <person name="Xia P."/>
            <person name="Barry K."/>
            <person name="Daum C."/>
            <person name="Lipzen A."/>
            <person name="Yoshinaga Y."/>
            <person name="Schmutz J."/>
            <person name="Saski C."/>
            <person name="Vermerris W."/>
            <person name="Kresovich S."/>
        </authorList>
    </citation>
    <scope>NUCLEOTIDE SEQUENCE</scope>
</reference>
<feature type="compositionally biased region" description="Low complexity" evidence="1">
    <location>
        <begin position="99"/>
        <end position="114"/>
    </location>
</feature>
<comment type="caution">
    <text evidence="2">The sequence shown here is derived from an EMBL/GenBank/DDBJ whole genome shotgun (WGS) entry which is preliminary data.</text>
</comment>
<evidence type="ECO:0000313" key="2">
    <source>
        <dbReference type="EMBL" id="KAG0520659.1"/>
    </source>
</evidence>
<feature type="compositionally biased region" description="Pro residues" evidence="1">
    <location>
        <begin position="41"/>
        <end position="51"/>
    </location>
</feature>
<feature type="region of interest" description="Disordered" evidence="1">
    <location>
        <begin position="1"/>
        <end position="71"/>
    </location>
</feature>
<dbReference type="AlphaFoldDB" id="A0A921U709"/>
<feature type="compositionally biased region" description="Polar residues" evidence="1">
    <location>
        <begin position="1"/>
        <end position="20"/>
    </location>
</feature>
<accession>A0A921U709</accession>
<reference evidence="2" key="1">
    <citation type="journal article" date="2019" name="BMC Genomics">
        <title>A new reference genome for Sorghum bicolor reveals high levels of sequence similarity between sweet and grain genotypes: implications for the genetics of sugar metabolism.</title>
        <authorList>
            <person name="Cooper E.A."/>
            <person name="Brenton Z.W."/>
            <person name="Flinn B.S."/>
            <person name="Jenkins J."/>
            <person name="Shu S."/>
            <person name="Flowers D."/>
            <person name="Luo F."/>
            <person name="Wang Y."/>
            <person name="Xia P."/>
            <person name="Barry K."/>
            <person name="Daum C."/>
            <person name="Lipzen A."/>
            <person name="Yoshinaga Y."/>
            <person name="Schmutz J."/>
            <person name="Saski C."/>
            <person name="Vermerris W."/>
            <person name="Kresovich S."/>
        </authorList>
    </citation>
    <scope>NUCLEOTIDE SEQUENCE</scope>
</reference>
<organism evidence="2 3">
    <name type="scientific">Sorghum bicolor</name>
    <name type="common">Sorghum</name>
    <name type="synonym">Sorghum vulgare</name>
    <dbReference type="NCBI Taxonomy" id="4558"/>
    <lineage>
        <taxon>Eukaryota</taxon>
        <taxon>Viridiplantae</taxon>
        <taxon>Streptophyta</taxon>
        <taxon>Embryophyta</taxon>
        <taxon>Tracheophyta</taxon>
        <taxon>Spermatophyta</taxon>
        <taxon>Magnoliopsida</taxon>
        <taxon>Liliopsida</taxon>
        <taxon>Poales</taxon>
        <taxon>Poaceae</taxon>
        <taxon>PACMAD clade</taxon>
        <taxon>Panicoideae</taxon>
        <taxon>Andropogonodae</taxon>
        <taxon>Andropogoneae</taxon>
        <taxon>Sorghinae</taxon>
        <taxon>Sorghum</taxon>
    </lineage>
</organism>
<feature type="region of interest" description="Disordered" evidence="1">
    <location>
        <begin position="95"/>
        <end position="116"/>
    </location>
</feature>
<proteinExistence type="predicted"/>
<name>A0A921U709_SORBI</name>